<evidence type="ECO:0000313" key="3">
    <source>
        <dbReference type="Proteomes" id="UP000327157"/>
    </source>
</evidence>
<dbReference type="AlphaFoldDB" id="A0A5N5ICR3"/>
<proteinExistence type="predicted"/>
<feature type="compositionally biased region" description="Polar residues" evidence="1">
    <location>
        <begin position="55"/>
        <end position="68"/>
    </location>
</feature>
<evidence type="ECO:0000313" key="2">
    <source>
        <dbReference type="EMBL" id="KAB2635490.1"/>
    </source>
</evidence>
<dbReference type="Proteomes" id="UP000327157">
    <property type="component" value="Chromosome 5"/>
</dbReference>
<dbReference type="EMBL" id="SMOL01000004">
    <property type="protein sequence ID" value="KAB2635490.1"/>
    <property type="molecule type" value="Genomic_DNA"/>
</dbReference>
<protein>
    <submittedName>
        <fullName evidence="2">DNA polymerase zeta catalytic subunit-like</fullName>
    </submittedName>
</protein>
<sequence length="174" mass="19493">MIGNKIHLDMVVDNVPTTLPQGPQENHENHEEERNHFCTDRTGIDQREGDAVKVQPNSECSQDNSQISGLDGRSKPTPLSQIGFRDTASVGGGQQLTLLSIELKYLLAFALIQLECNIGDRFKQNQEEIFDLILGLMPSILSLAIQNDNDPIVEVHVLWHSKRKVLKGKILHSY</sequence>
<feature type="compositionally biased region" description="Basic and acidic residues" evidence="1">
    <location>
        <begin position="25"/>
        <end position="35"/>
    </location>
</feature>
<feature type="region of interest" description="Disordered" evidence="1">
    <location>
        <begin position="14"/>
        <end position="35"/>
    </location>
</feature>
<reference evidence="2 3" key="1">
    <citation type="submission" date="2019-09" db="EMBL/GenBank/DDBJ databases">
        <authorList>
            <person name="Ou C."/>
        </authorList>
    </citation>
    <scope>NUCLEOTIDE SEQUENCE [LARGE SCALE GENOMIC DNA]</scope>
    <source>
        <strain evidence="2">S2</strain>
        <tissue evidence="2">Leaf</tissue>
    </source>
</reference>
<accession>A0A5N5ICR3</accession>
<evidence type="ECO:0000256" key="1">
    <source>
        <dbReference type="SAM" id="MobiDB-lite"/>
    </source>
</evidence>
<reference evidence="3" key="2">
    <citation type="submission" date="2019-10" db="EMBL/GenBank/DDBJ databases">
        <title>A de novo genome assembly of a pear dwarfing rootstock.</title>
        <authorList>
            <person name="Wang F."/>
            <person name="Wang J."/>
            <person name="Li S."/>
            <person name="Zhang Y."/>
            <person name="Fang M."/>
            <person name="Ma L."/>
            <person name="Zhao Y."/>
            <person name="Jiang S."/>
        </authorList>
    </citation>
    <scope>NUCLEOTIDE SEQUENCE [LARGE SCALE GENOMIC DNA]</scope>
</reference>
<gene>
    <name evidence="2" type="ORF">D8674_026024</name>
</gene>
<dbReference type="OrthoDB" id="10565875at2759"/>
<name>A0A5N5ICR3_9ROSA</name>
<feature type="region of interest" description="Disordered" evidence="1">
    <location>
        <begin position="52"/>
        <end position="74"/>
    </location>
</feature>
<comment type="caution">
    <text evidence="2">The sequence shown here is derived from an EMBL/GenBank/DDBJ whole genome shotgun (WGS) entry which is preliminary data.</text>
</comment>
<feature type="compositionally biased region" description="Polar residues" evidence="1">
    <location>
        <begin position="15"/>
        <end position="24"/>
    </location>
</feature>
<organism evidence="2 3">
    <name type="scientific">Pyrus ussuriensis x Pyrus communis</name>
    <dbReference type="NCBI Taxonomy" id="2448454"/>
    <lineage>
        <taxon>Eukaryota</taxon>
        <taxon>Viridiplantae</taxon>
        <taxon>Streptophyta</taxon>
        <taxon>Embryophyta</taxon>
        <taxon>Tracheophyta</taxon>
        <taxon>Spermatophyta</taxon>
        <taxon>Magnoliopsida</taxon>
        <taxon>eudicotyledons</taxon>
        <taxon>Gunneridae</taxon>
        <taxon>Pentapetalae</taxon>
        <taxon>rosids</taxon>
        <taxon>fabids</taxon>
        <taxon>Rosales</taxon>
        <taxon>Rosaceae</taxon>
        <taxon>Amygdaloideae</taxon>
        <taxon>Maleae</taxon>
        <taxon>Pyrus</taxon>
    </lineage>
</organism>
<reference evidence="2 3" key="3">
    <citation type="submission" date="2019-11" db="EMBL/GenBank/DDBJ databases">
        <title>A de novo genome assembly of a pear dwarfing rootstock.</title>
        <authorList>
            <person name="Wang F."/>
            <person name="Wang J."/>
            <person name="Li S."/>
            <person name="Zhang Y."/>
            <person name="Fang M."/>
            <person name="Ma L."/>
            <person name="Zhao Y."/>
            <person name="Jiang S."/>
        </authorList>
    </citation>
    <scope>NUCLEOTIDE SEQUENCE [LARGE SCALE GENOMIC DNA]</scope>
    <source>
        <strain evidence="2">S2</strain>
        <tissue evidence="2">Leaf</tissue>
    </source>
</reference>
<keyword evidence="3" id="KW-1185">Reference proteome</keyword>